<gene>
    <name evidence="3" type="ORF">TrRE_jg9255</name>
</gene>
<accession>A0A9W7G494</accession>
<keyword evidence="1" id="KW-0853">WD repeat</keyword>
<organism evidence="3 4">
    <name type="scientific">Triparma retinervis</name>
    <dbReference type="NCBI Taxonomy" id="2557542"/>
    <lineage>
        <taxon>Eukaryota</taxon>
        <taxon>Sar</taxon>
        <taxon>Stramenopiles</taxon>
        <taxon>Ochrophyta</taxon>
        <taxon>Bolidophyceae</taxon>
        <taxon>Parmales</taxon>
        <taxon>Triparmaceae</taxon>
        <taxon>Triparma</taxon>
    </lineage>
</organism>
<feature type="compositionally biased region" description="Basic residues" evidence="2">
    <location>
        <begin position="11"/>
        <end position="21"/>
    </location>
</feature>
<dbReference type="SUPFAM" id="SSF50978">
    <property type="entry name" value="WD40 repeat-like"/>
    <property type="match status" value="1"/>
</dbReference>
<evidence type="ECO:0000313" key="4">
    <source>
        <dbReference type="Proteomes" id="UP001165082"/>
    </source>
</evidence>
<dbReference type="InterPro" id="IPR015943">
    <property type="entry name" value="WD40/YVTN_repeat-like_dom_sf"/>
</dbReference>
<comment type="caution">
    <text evidence="3">The sequence shown here is derived from an EMBL/GenBank/DDBJ whole genome shotgun (WGS) entry which is preliminary data.</text>
</comment>
<dbReference type="PROSITE" id="PS50082">
    <property type="entry name" value="WD_REPEATS_2"/>
    <property type="match status" value="2"/>
</dbReference>
<reference evidence="3" key="1">
    <citation type="submission" date="2022-07" db="EMBL/GenBank/DDBJ databases">
        <title>Genome analysis of Parmales, a sister group of diatoms, reveals the evolutionary specialization of diatoms from phago-mixotrophs to photoautotrophs.</title>
        <authorList>
            <person name="Ban H."/>
            <person name="Sato S."/>
            <person name="Yoshikawa S."/>
            <person name="Kazumasa Y."/>
            <person name="Nakamura Y."/>
            <person name="Ichinomiya M."/>
            <person name="Saitoh K."/>
            <person name="Sato N."/>
            <person name="Blanc-Mathieu R."/>
            <person name="Endo H."/>
            <person name="Kuwata A."/>
            <person name="Ogata H."/>
        </authorList>
    </citation>
    <scope>NUCLEOTIDE SEQUENCE</scope>
</reference>
<feature type="compositionally biased region" description="Acidic residues" evidence="2">
    <location>
        <begin position="163"/>
        <end position="178"/>
    </location>
</feature>
<dbReference type="Pfam" id="PF00400">
    <property type="entry name" value="WD40"/>
    <property type="match status" value="2"/>
</dbReference>
<dbReference type="InterPro" id="IPR036322">
    <property type="entry name" value="WD40_repeat_dom_sf"/>
</dbReference>
<dbReference type="PANTHER" id="PTHR44499:SF1">
    <property type="entry name" value="JOUBERIN"/>
    <property type="match status" value="1"/>
</dbReference>
<feature type="compositionally biased region" description="Basic residues" evidence="2">
    <location>
        <begin position="718"/>
        <end position="735"/>
    </location>
</feature>
<proteinExistence type="predicted"/>
<feature type="region of interest" description="Disordered" evidence="2">
    <location>
        <begin position="228"/>
        <end position="254"/>
    </location>
</feature>
<feature type="compositionally biased region" description="Basic residues" evidence="2">
    <location>
        <begin position="76"/>
        <end position="87"/>
    </location>
</feature>
<dbReference type="Proteomes" id="UP001165082">
    <property type="component" value="Unassembled WGS sequence"/>
</dbReference>
<dbReference type="AlphaFoldDB" id="A0A9W7G494"/>
<feature type="compositionally biased region" description="Acidic residues" evidence="2">
    <location>
        <begin position="677"/>
        <end position="713"/>
    </location>
</feature>
<dbReference type="SMART" id="SM00320">
    <property type="entry name" value="WD40"/>
    <property type="match status" value="6"/>
</dbReference>
<evidence type="ECO:0000256" key="1">
    <source>
        <dbReference type="PROSITE-ProRule" id="PRU00221"/>
    </source>
</evidence>
<dbReference type="GO" id="GO:0036064">
    <property type="term" value="C:ciliary basal body"/>
    <property type="evidence" value="ECO:0007669"/>
    <property type="project" value="TreeGrafter"/>
</dbReference>
<dbReference type="InterPro" id="IPR001680">
    <property type="entry name" value="WD40_rpt"/>
</dbReference>
<dbReference type="PROSITE" id="PS50294">
    <property type="entry name" value="WD_REPEATS_REGION"/>
    <property type="match status" value="1"/>
</dbReference>
<keyword evidence="4" id="KW-1185">Reference proteome</keyword>
<feature type="region of interest" description="Disordered" evidence="2">
    <location>
        <begin position="1005"/>
        <end position="1060"/>
    </location>
</feature>
<dbReference type="EMBL" id="BRXZ01007673">
    <property type="protein sequence ID" value="GMI31538.1"/>
    <property type="molecule type" value="Genomic_DNA"/>
</dbReference>
<sequence length="1060" mass="118753">MGSDSDEAPKKAKRRIIRRNKKKDDAGFLTNEKSQDGAEPEVQKKKRRARKKTKKKGEDGNDDENDENEKPSLKGSSKKSTKKKKKKKEDEEDEDSDLESKEEKAHTSIFGKLNKKLKSKRQGDDSDEDEEDEDGDGDAPKKGRRKSVLKTKKKKKAKRPSDTDDEDQPDEDDDDDNDTPAVNKFTSKFQFGNLSFKKPSFISEANFSFKVPRPRWYKNMMKDRTMPAGLGLRKQPEGPNDEQKKPKKPLPKNYAGSEAEDVISILITSMENLVDDPVIVHPVVRVHLVDIKTGKYLERVKRKNQKFQSATTQFERQTVLPTAFNKKRVPNKKCTFIPPVCTLPWRLAGVRGANPEWHEQLHILESYTTLLSENALILFEVLDFGPTIPLPEARKGQGYYRIAWGFLKTRGANGQFRVGVRELPKGAKPDKNKEYSDYSAELAPSQKICRLQLYKYKHDSGLVKSQAFYRGLPSFVQAPATPEVPQVYLQYLRQRRTPYPSSITMIIGPVTRPRTEIVLKRPIAPWEHEKHRMKFQQLATEAVTDGGVGTGASNIMDAAKAEVVRRGAMLRSRKPFEQCIMPDKLLHRLHAGTDGALTIKFNNSGSLLAVACCNADFSFPIRIYDSESGAMRHQFTGHRSIIYDLQFSPNDKYLVSACADGTTKVWCMGGLAKEFTDQDNDNEDEIEDENNSENSGSDEEDESSDEDEDEDGDLSTKKLLKGKSMGRKKKKKKKGLSSMLRGRPFLTATLQHNPPVFIYSACFQPPVHRSGAGHNDSAPLVLTGSYDAAIRLWDPSTGSHLGLLGGKRYHDSHINAMVFDAKTGRLYSGDGDGCIIIWRKQTQGLTSNATGTDYVVMRKIDKMMELKGKAICSLSLDPSRPVGRGQVLIMAQENVLRVFDLSTQRLTPASYAGCDNHSSIVRATYSACGKFIAAGTDHGRLVVWDSRTGLRVQARLDSVAYSGPVNGVVWHPTQHVVAVCSYGGQSPVLVYKADRDPKKAVVVGKEEGEGAEGGAEKEIEAKVDKVDEEERRAKLDEKRKANRARYAELKEKAMKRRETS</sequence>
<feature type="repeat" description="WD" evidence="1">
    <location>
        <begin position="635"/>
        <end position="666"/>
    </location>
</feature>
<dbReference type="InterPro" id="IPR052803">
    <property type="entry name" value="Cilium-Associated_Jouberin"/>
</dbReference>
<dbReference type="GO" id="GO:0044458">
    <property type="term" value="P:motile cilium assembly"/>
    <property type="evidence" value="ECO:0007669"/>
    <property type="project" value="TreeGrafter"/>
</dbReference>
<feature type="compositionally biased region" description="Basic residues" evidence="2">
    <location>
        <begin position="142"/>
        <end position="158"/>
    </location>
</feature>
<feature type="compositionally biased region" description="Acidic residues" evidence="2">
    <location>
        <begin position="125"/>
        <end position="137"/>
    </location>
</feature>
<protein>
    <submittedName>
        <fullName evidence="3">Uncharacterized protein</fullName>
    </submittedName>
</protein>
<feature type="repeat" description="WD" evidence="1">
    <location>
        <begin position="780"/>
        <end position="803"/>
    </location>
</feature>
<name>A0A9W7G494_9STRA</name>
<evidence type="ECO:0000313" key="3">
    <source>
        <dbReference type="EMBL" id="GMI31538.1"/>
    </source>
</evidence>
<dbReference type="PANTHER" id="PTHR44499">
    <property type="entry name" value="JOUBERIN"/>
    <property type="match status" value="1"/>
</dbReference>
<dbReference type="Gene3D" id="2.130.10.10">
    <property type="entry name" value="YVTN repeat-like/Quinoprotein amine dehydrogenase"/>
    <property type="match status" value="3"/>
</dbReference>
<feature type="region of interest" description="Disordered" evidence="2">
    <location>
        <begin position="1"/>
        <end position="181"/>
    </location>
</feature>
<feature type="compositionally biased region" description="Basic residues" evidence="2">
    <location>
        <begin position="44"/>
        <end position="55"/>
    </location>
</feature>
<feature type="region of interest" description="Disordered" evidence="2">
    <location>
        <begin position="676"/>
        <end position="736"/>
    </location>
</feature>
<evidence type="ECO:0000256" key="2">
    <source>
        <dbReference type="SAM" id="MobiDB-lite"/>
    </source>
</evidence>
<dbReference type="OrthoDB" id="2096344at2759"/>